<dbReference type="PATRIC" id="fig|1218565.3.peg.2107"/>
<sequence>MALAIILSPTSKSDKSSSSDPWRSILLTFASTRSKLSGTLFSGAIVDLTLNRFRMGYIEPRVFYVGNQSR</sequence>
<gene>
    <name evidence="2" type="ORF">LEP1GSC194_2703</name>
</gene>
<organism evidence="2 3">
    <name type="scientific">Leptospira alstonii serovar Sichuan str. 79601</name>
    <dbReference type="NCBI Taxonomy" id="1218565"/>
    <lineage>
        <taxon>Bacteria</taxon>
        <taxon>Pseudomonadati</taxon>
        <taxon>Spirochaetota</taxon>
        <taxon>Spirochaetia</taxon>
        <taxon>Leptospirales</taxon>
        <taxon>Leptospiraceae</taxon>
        <taxon>Leptospira</taxon>
    </lineage>
</organism>
<comment type="caution">
    <text evidence="2">The sequence shown here is derived from an EMBL/GenBank/DDBJ whole genome shotgun (WGS) entry which is preliminary data.</text>
</comment>
<proteinExistence type="predicted"/>
<evidence type="ECO:0000256" key="1">
    <source>
        <dbReference type="SAM" id="MobiDB-lite"/>
    </source>
</evidence>
<evidence type="ECO:0000313" key="3">
    <source>
        <dbReference type="Proteomes" id="UP000011988"/>
    </source>
</evidence>
<name>M6CX99_9LEPT</name>
<accession>M6CX99</accession>
<reference evidence="2 3" key="1">
    <citation type="submission" date="2013-01" db="EMBL/GenBank/DDBJ databases">
        <authorList>
            <person name="Harkins D.M."/>
            <person name="Durkin A.S."/>
            <person name="Brinkac L.M."/>
            <person name="Haft D.H."/>
            <person name="Selengut J.D."/>
            <person name="Sanka R."/>
            <person name="DePew J."/>
            <person name="Purushe J."/>
            <person name="Galloway R.L."/>
            <person name="Vinetz J.M."/>
            <person name="Sutton G.G."/>
            <person name="Nierman W.C."/>
            <person name="Fouts D.E."/>
        </authorList>
    </citation>
    <scope>NUCLEOTIDE SEQUENCE [LARGE SCALE GENOMIC DNA]</scope>
    <source>
        <strain evidence="2 3">79601</strain>
    </source>
</reference>
<evidence type="ECO:0000313" key="2">
    <source>
        <dbReference type="EMBL" id="EMJ95141.1"/>
    </source>
</evidence>
<dbReference type="Proteomes" id="UP000011988">
    <property type="component" value="Unassembled WGS sequence"/>
</dbReference>
<feature type="region of interest" description="Disordered" evidence="1">
    <location>
        <begin position="1"/>
        <end position="20"/>
    </location>
</feature>
<protein>
    <submittedName>
        <fullName evidence="2">Uncharacterized protein</fullName>
    </submittedName>
</protein>
<dbReference type="AlphaFoldDB" id="M6CX99"/>
<dbReference type="EMBL" id="ANIK01000038">
    <property type="protein sequence ID" value="EMJ95141.1"/>
    <property type="molecule type" value="Genomic_DNA"/>
</dbReference>